<proteinExistence type="predicted"/>
<dbReference type="Proteomes" id="UP000007264">
    <property type="component" value="Unassembled WGS sequence"/>
</dbReference>
<protein>
    <submittedName>
        <fullName evidence="1">Uncharacterized protein</fullName>
    </submittedName>
</protein>
<dbReference type="KEGG" id="csl:COCSUDRAFT_52072"/>
<gene>
    <name evidence="1" type="ORF">COCSUDRAFT_52072</name>
</gene>
<dbReference type="EMBL" id="AGSI01000001">
    <property type="protein sequence ID" value="EIE27084.1"/>
    <property type="molecule type" value="Genomic_DNA"/>
</dbReference>
<keyword evidence="2" id="KW-1185">Reference proteome</keyword>
<evidence type="ECO:0000313" key="2">
    <source>
        <dbReference type="Proteomes" id="UP000007264"/>
    </source>
</evidence>
<dbReference type="AlphaFoldDB" id="I0Z8W5"/>
<name>I0Z8W5_COCSC</name>
<sequence length="151" mass="17459">MTIKCVKINRSACALNLQTLHVSITSGFDFAAVVTSAPPSLNELRKDARRRKWRDNCSGCSAIVTSKGAFFHDAMWQDPDDEFLCKKCLAHRFMEDAGEGIDRSEEEEDIVEGCTEDCWCKREIDLDDWCCLHDYWDEYVERMREQASFWG</sequence>
<reference evidence="1 2" key="1">
    <citation type="journal article" date="2012" name="Genome Biol.">
        <title>The genome of the polar eukaryotic microalga coccomyxa subellipsoidea reveals traits of cold adaptation.</title>
        <authorList>
            <person name="Blanc G."/>
            <person name="Agarkova I."/>
            <person name="Grimwood J."/>
            <person name="Kuo A."/>
            <person name="Brueggeman A."/>
            <person name="Dunigan D."/>
            <person name="Gurnon J."/>
            <person name="Ladunga I."/>
            <person name="Lindquist E."/>
            <person name="Lucas S."/>
            <person name="Pangilinan J."/>
            <person name="Proschold T."/>
            <person name="Salamov A."/>
            <person name="Schmutz J."/>
            <person name="Weeks D."/>
            <person name="Yamada T."/>
            <person name="Claverie J.M."/>
            <person name="Grigoriev I."/>
            <person name="Van Etten J."/>
            <person name="Lomsadze A."/>
            <person name="Borodovsky M."/>
        </authorList>
    </citation>
    <scope>NUCLEOTIDE SEQUENCE [LARGE SCALE GENOMIC DNA]</scope>
    <source>
        <strain evidence="1 2">C-169</strain>
    </source>
</reference>
<accession>I0Z8W5</accession>
<comment type="caution">
    <text evidence="1">The sequence shown here is derived from an EMBL/GenBank/DDBJ whole genome shotgun (WGS) entry which is preliminary data.</text>
</comment>
<dbReference type="RefSeq" id="XP_005651628.1">
    <property type="nucleotide sequence ID" value="XM_005651571.1"/>
</dbReference>
<evidence type="ECO:0000313" key="1">
    <source>
        <dbReference type="EMBL" id="EIE27084.1"/>
    </source>
</evidence>
<dbReference type="GeneID" id="17045099"/>
<organism evidence="1 2">
    <name type="scientific">Coccomyxa subellipsoidea (strain C-169)</name>
    <name type="common">Green microalga</name>
    <dbReference type="NCBI Taxonomy" id="574566"/>
    <lineage>
        <taxon>Eukaryota</taxon>
        <taxon>Viridiplantae</taxon>
        <taxon>Chlorophyta</taxon>
        <taxon>core chlorophytes</taxon>
        <taxon>Trebouxiophyceae</taxon>
        <taxon>Trebouxiophyceae incertae sedis</taxon>
        <taxon>Coccomyxaceae</taxon>
        <taxon>Coccomyxa</taxon>
        <taxon>Coccomyxa subellipsoidea</taxon>
    </lineage>
</organism>